<feature type="transmembrane region" description="Helical" evidence="9">
    <location>
        <begin position="439"/>
        <end position="460"/>
    </location>
</feature>
<dbReference type="InterPro" id="IPR000719">
    <property type="entry name" value="Prot_kinase_dom"/>
</dbReference>
<feature type="domain" description="Protein kinase" evidence="10">
    <location>
        <begin position="1"/>
        <end position="265"/>
    </location>
</feature>
<organism evidence="11 12">
    <name type="scientific">Streptomyces bacillaris</name>
    <dbReference type="NCBI Taxonomy" id="68179"/>
    <lineage>
        <taxon>Bacteria</taxon>
        <taxon>Bacillati</taxon>
        <taxon>Actinomycetota</taxon>
        <taxon>Actinomycetes</taxon>
        <taxon>Kitasatosporales</taxon>
        <taxon>Streptomycetaceae</taxon>
        <taxon>Streptomyces</taxon>
    </lineage>
</organism>
<dbReference type="SMART" id="SM00220">
    <property type="entry name" value="S_TKc"/>
    <property type="match status" value="1"/>
</dbReference>
<dbReference type="InterPro" id="IPR008271">
    <property type="entry name" value="Ser/Thr_kinase_AS"/>
</dbReference>
<evidence type="ECO:0000256" key="1">
    <source>
        <dbReference type="ARBA" id="ARBA00012513"/>
    </source>
</evidence>
<feature type="binding site" evidence="7">
    <location>
        <position position="29"/>
    </location>
    <ligand>
        <name>ATP</name>
        <dbReference type="ChEBI" id="CHEBI:30616"/>
    </ligand>
</feature>
<dbReference type="InterPro" id="IPR011009">
    <property type="entry name" value="Kinase-like_dom_sf"/>
</dbReference>
<dbReference type="CDD" id="cd14014">
    <property type="entry name" value="STKc_PknB_like"/>
    <property type="match status" value="1"/>
</dbReference>
<dbReference type="PROSITE" id="PS00107">
    <property type="entry name" value="PROTEIN_KINASE_ATP"/>
    <property type="match status" value="1"/>
</dbReference>
<protein>
    <recommendedName>
        <fullName evidence="1">non-specific serine/threonine protein kinase</fullName>
        <ecNumber evidence="1">2.7.11.1</ecNumber>
    </recommendedName>
</protein>
<reference evidence="11 12" key="1">
    <citation type="submission" date="2024-09" db="EMBL/GenBank/DDBJ databases">
        <title>The Natural Products Discovery Center: Release of the First 8490 Sequenced Strains for Exploring Actinobacteria Biosynthetic Diversity.</title>
        <authorList>
            <person name="Kalkreuter E."/>
            <person name="Kautsar S.A."/>
            <person name="Yang D."/>
            <person name="Bader C.D."/>
            <person name="Teijaro C.N."/>
            <person name="Fluegel L."/>
            <person name="Davis C.M."/>
            <person name="Simpson J.R."/>
            <person name="Lauterbach L."/>
            <person name="Steele A.D."/>
            <person name="Gui C."/>
            <person name="Meng S."/>
            <person name="Li G."/>
            <person name="Viehrig K."/>
            <person name="Ye F."/>
            <person name="Su P."/>
            <person name="Kiefer A.F."/>
            <person name="Nichols A."/>
            <person name="Cepeda A.J."/>
            <person name="Yan W."/>
            <person name="Fan B."/>
            <person name="Jiang Y."/>
            <person name="Adhikari A."/>
            <person name="Zheng C.-J."/>
            <person name="Schuster L."/>
            <person name="Cowan T.M."/>
            <person name="Smanski M.J."/>
            <person name="Chevrette M.G."/>
            <person name="De Carvalho L.P.S."/>
            <person name="Shen B."/>
        </authorList>
    </citation>
    <scope>NUCLEOTIDE SEQUENCE [LARGE SCALE GENOMIC DNA]</scope>
    <source>
        <strain evidence="11 12">NPDC058584</strain>
    </source>
</reference>
<dbReference type="Gene3D" id="3.30.200.20">
    <property type="entry name" value="Phosphorylase Kinase, domain 1"/>
    <property type="match status" value="1"/>
</dbReference>
<evidence type="ECO:0000313" key="12">
    <source>
        <dbReference type="Proteomes" id="UP001598300"/>
    </source>
</evidence>
<keyword evidence="9" id="KW-0472">Membrane</keyword>
<keyword evidence="12" id="KW-1185">Reference proteome</keyword>
<dbReference type="RefSeq" id="WP_381300816.1">
    <property type="nucleotide sequence ID" value="NZ_JBHVRE010000010.1"/>
</dbReference>
<evidence type="ECO:0000256" key="3">
    <source>
        <dbReference type="ARBA" id="ARBA00022679"/>
    </source>
</evidence>
<feature type="transmembrane region" description="Helical" evidence="9">
    <location>
        <begin position="400"/>
        <end position="418"/>
    </location>
</feature>
<evidence type="ECO:0000259" key="10">
    <source>
        <dbReference type="PROSITE" id="PS50011"/>
    </source>
</evidence>
<dbReference type="Gene3D" id="1.10.510.10">
    <property type="entry name" value="Transferase(Phosphotransferase) domain 1"/>
    <property type="match status" value="1"/>
</dbReference>
<dbReference type="PROSITE" id="PS50011">
    <property type="entry name" value="PROTEIN_KINASE_DOM"/>
    <property type="match status" value="1"/>
</dbReference>
<evidence type="ECO:0000256" key="4">
    <source>
        <dbReference type="ARBA" id="ARBA00022741"/>
    </source>
</evidence>
<evidence type="ECO:0000256" key="5">
    <source>
        <dbReference type="ARBA" id="ARBA00022777"/>
    </source>
</evidence>
<evidence type="ECO:0000256" key="6">
    <source>
        <dbReference type="ARBA" id="ARBA00022840"/>
    </source>
</evidence>
<evidence type="ECO:0000313" key="11">
    <source>
        <dbReference type="EMBL" id="MFD3957335.1"/>
    </source>
</evidence>
<dbReference type="PANTHER" id="PTHR43289:SF6">
    <property type="entry name" value="SERINE_THREONINE-PROTEIN KINASE NEKL-3"/>
    <property type="match status" value="1"/>
</dbReference>
<evidence type="ECO:0000256" key="8">
    <source>
        <dbReference type="SAM" id="MobiDB-lite"/>
    </source>
</evidence>
<keyword evidence="3 11" id="KW-0808">Transferase</keyword>
<accession>A0ABW6DUS6</accession>
<dbReference type="InterPro" id="IPR017441">
    <property type="entry name" value="Protein_kinase_ATP_BS"/>
</dbReference>
<feature type="transmembrane region" description="Helical" evidence="9">
    <location>
        <begin position="480"/>
        <end position="505"/>
    </location>
</feature>
<feature type="compositionally biased region" description="Pro residues" evidence="8">
    <location>
        <begin position="314"/>
        <end position="336"/>
    </location>
</feature>
<name>A0ABW6DUS6_9ACTN</name>
<evidence type="ECO:0000256" key="9">
    <source>
        <dbReference type="SAM" id="Phobius"/>
    </source>
</evidence>
<dbReference type="Proteomes" id="UP001598300">
    <property type="component" value="Unassembled WGS sequence"/>
</dbReference>
<dbReference type="Pfam" id="PF00069">
    <property type="entry name" value="Pkinase"/>
    <property type="match status" value="1"/>
</dbReference>
<sequence>MIEAPIGAGGMASVHRARDTALDRTVAIKTMHPALAADAGGRERFRREARSAAALMHPHVVAVHDVGEEELPDGQVPYLVMEYVEGRPLSHSVPPHPGGLPLAEALRFTAEILDALAASHARGLVHRDIKPANVMVAGGGSVKVMDFGIARALDGQATALTGNGSMVGTPHYMAPEQFDSGRPIDGRADLYAVGVVLFQLLTGSLPFDADSGWRIGYLHITAEPPRLAALGAHVPAPVQALLTRALAKDPAARFPDARTMRAAVLGAGEGAAAVAAGHPPTAVDGSFPPAPTTTTANAPTAPASPHAPIVPGGLPAPPAFAPAAPPLPPGPPPGPGSEPRDPARWLGRGLGHPVVWLLAFVPLGAYEVVLNTFDGFLASDLPPAVHATLHDDIPGWALSGWWRLPVALLLLCALLPLLRLRGRLAGPAPLPPRAWSLTLGAFWLAMCAAWALHFAGFTVLDDAIEPVVHQTADLHSAVRVMGILPASLMLPVSVVCACAAPVVLFRSALRLRRT</sequence>
<gene>
    <name evidence="11" type="ORF">ACFWR3_14820</name>
</gene>
<comment type="caution">
    <text evidence="11">The sequence shown here is derived from an EMBL/GenBank/DDBJ whole genome shotgun (WGS) entry which is preliminary data.</text>
</comment>
<feature type="region of interest" description="Disordered" evidence="8">
    <location>
        <begin position="276"/>
        <end position="344"/>
    </location>
</feature>
<keyword evidence="4 7" id="KW-0547">Nucleotide-binding</keyword>
<dbReference type="SUPFAM" id="SSF56112">
    <property type="entry name" value="Protein kinase-like (PK-like)"/>
    <property type="match status" value="1"/>
</dbReference>
<keyword evidence="9" id="KW-1133">Transmembrane helix</keyword>
<proteinExistence type="predicted"/>
<keyword evidence="5 11" id="KW-0418">Kinase</keyword>
<keyword evidence="9" id="KW-0812">Transmembrane</keyword>
<keyword evidence="2" id="KW-0723">Serine/threonine-protein kinase</keyword>
<dbReference type="EC" id="2.7.11.1" evidence="1"/>
<dbReference type="EMBL" id="JBHXPM010000012">
    <property type="protein sequence ID" value="MFD3957335.1"/>
    <property type="molecule type" value="Genomic_DNA"/>
</dbReference>
<dbReference type="GO" id="GO:0004674">
    <property type="term" value="F:protein serine/threonine kinase activity"/>
    <property type="evidence" value="ECO:0007669"/>
    <property type="project" value="UniProtKB-EC"/>
</dbReference>
<feature type="compositionally biased region" description="Low complexity" evidence="8">
    <location>
        <begin position="292"/>
        <end position="313"/>
    </location>
</feature>
<evidence type="ECO:0000256" key="2">
    <source>
        <dbReference type="ARBA" id="ARBA00022527"/>
    </source>
</evidence>
<evidence type="ECO:0000256" key="7">
    <source>
        <dbReference type="PROSITE-ProRule" id="PRU10141"/>
    </source>
</evidence>
<keyword evidence="6 7" id="KW-0067">ATP-binding</keyword>
<dbReference type="PANTHER" id="PTHR43289">
    <property type="entry name" value="MITOGEN-ACTIVATED PROTEIN KINASE KINASE KINASE 20-RELATED"/>
    <property type="match status" value="1"/>
</dbReference>
<dbReference type="PROSITE" id="PS00108">
    <property type="entry name" value="PROTEIN_KINASE_ST"/>
    <property type="match status" value="1"/>
</dbReference>